<feature type="active site" description="Proton acceptor" evidence="1">
    <location>
        <position position="120"/>
    </location>
</feature>
<evidence type="ECO:0000313" key="6">
    <source>
        <dbReference type="Proteomes" id="UP000631114"/>
    </source>
</evidence>
<feature type="domain" description="Protein kinase" evidence="4">
    <location>
        <begin position="1"/>
        <end position="260"/>
    </location>
</feature>
<organism evidence="5 6">
    <name type="scientific">Coptis chinensis</name>
    <dbReference type="NCBI Taxonomy" id="261450"/>
    <lineage>
        <taxon>Eukaryota</taxon>
        <taxon>Viridiplantae</taxon>
        <taxon>Streptophyta</taxon>
        <taxon>Embryophyta</taxon>
        <taxon>Tracheophyta</taxon>
        <taxon>Spermatophyta</taxon>
        <taxon>Magnoliopsida</taxon>
        <taxon>Ranunculales</taxon>
        <taxon>Ranunculaceae</taxon>
        <taxon>Coptidoideae</taxon>
        <taxon>Coptis</taxon>
    </lineage>
</organism>
<dbReference type="SMART" id="SM00220">
    <property type="entry name" value="S_TKc"/>
    <property type="match status" value="1"/>
</dbReference>
<feature type="binding site" evidence="2">
    <location>
        <position position="139"/>
    </location>
    <ligand>
        <name>Mg(2+)</name>
        <dbReference type="ChEBI" id="CHEBI:18420"/>
    </ligand>
</feature>
<dbReference type="InterPro" id="IPR008271">
    <property type="entry name" value="Ser/Thr_kinase_AS"/>
</dbReference>
<name>A0A835M5I8_9MAGN</name>
<evidence type="ECO:0000313" key="5">
    <source>
        <dbReference type="EMBL" id="KAF9611486.1"/>
    </source>
</evidence>
<dbReference type="PROSITE" id="PS00108">
    <property type="entry name" value="PROTEIN_KINASE_ST"/>
    <property type="match status" value="1"/>
</dbReference>
<protein>
    <recommendedName>
        <fullName evidence="4">Protein kinase domain-containing protein</fullName>
    </recommendedName>
</protein>
<dbReference type="OrthoDB" id="4062651at2759"/>
<dbReference type="CDD" id="cd13999">
    <property type="entry name" value="STKc_MAP3K-like"/>
    <property type="match status" value="1"/>
</dbReference>
<dbReference type="GO" id="GO:0005524">
    <property type="term" value="F:ATP binding"/>
    <property type="evidence" value="ECO:0007669"/>
    <property type="project" value="InterPro"/>
</dbReference>
<dbReference type="Pfam" id="PF07714">
    <property type="entry name" value="PK_Tyr_Ser-Thr"/>
    <property type="match status" value="1"/>
</dbReference>
<dbReference type="SUPFAM" id="SSF56112">
    <property type="entry name" value="Protein kinase-like (PK-like)"/>
    <property type="match status" value="1"/>
</dbReference>
<keyword evidence="2" id="KW-0479">Metal-binding</keyword>
<evidence type="ECO:0000256" key="2">
    <source>
        <dbReference type="PIRSR" id="PIRSR000615-3"/>
    </source>
</evidence>
<dbReference type="InterPro" id="IPR001245">
    <property type="entry name" value="Ser-Thr/Tyr_kinase_cat_dom"/>
</dbReference>
<evidence type="ECO:0000256" key="1">
    <source>
        <dbReference type="PIRSR" id="PIRSR000615-1"/>
    </source>
</evidence>
<dbReference type="GO" id="GO:0007165">
    <property type="term" value="P:signal transduction"/>
    <property type="evidence" value="ECO:0007669"/>
    <property type="project" value="TreeGrafter"/>
</dbReference>
<dbReference type="InterPro" id="IPR000719">
    <property type="entry name" value="Prot_kinase_dom"/>
</dbReference>
<comment type="caution">
    <text evidence="5">The sequence shown here is derived from an EMBL/GenBank/DDBJ whole genome shotgun (WGS) entry which is preliminary data.</text>
</comment>
<dbReference type="PIRSF" id="PIRSF000615">
    <property type="entry name" value="TyrPK_CSF1-R"/>
    <property type="match status" value="1"/>
</dbReference>
<dbReference type="PANTHER" id="PTHR23257:SF611">
    <property type="entry name" value="PROTEIN KINASE ATN1-LIKE PROTEIN-RELATED"/>
    <property type="match status" value="1"/>
</dbReference>
<dbReference type="PRINTS" id="PR00109">
    <property type="entry name" value="TYRKINASE"/>
</dbReference>
<dbReference type="AlphaFoldDB" id="A0A835M5I8"/>
<dbReference type="Gene3D" id="1.10.510.10">
    <property type="entry name" value="Transferase(Phosphotransferase) domain 1"/>
    <property type="match status" value="1"/>
</dbReference>
<dbReference type="InterPro" id="IPR011009">
    <property type="entry name" value="Kinase-like_dom_sf"/>
</dbReference>
<feature type="region of interest" description="Disordered" evidence="3">
    <location>
        <begin position="270"/>
        <end position="313"/>
    </location>
</feature>
<accession>A0A835M5I8</accession>
<dbReference type="GO" id="GO:0046872">
    <property type="term" value="F:metal ion binding"/>
    <property type="evidence" value="ECO:0007669"/>
    <property type="project" value="UniProtKB-KW"/>
</dbReference>
<dbReference type="GO" id="GO:0004672">
    <property type="term" value="F:protein kinase activity"/>
    <property type="evidence" value="ECO:0007669"/>
    <property type="project" value="InterPro"/>
</dbReference>
<feature type="binding site" evidence="2">
    <location>
        <position position="125"/>
    </location>
    <ligand>
        <name>Mg(2+)</name>
        <dbReference type="ChEBI" id="CHEBI:18420"/>
    </ligand>
</feature>
<dbReference type="GO" id="GO:0005737">
    <property type="term" value="C:cytoplasm"/>
    <property type="evidence" value="ECO:0007669"/>
    <property type="project" value="TreeGrafter"/>
</dbReference>
<dbReference type="EMBL" id="JADFTS010000004">
    <property type="protein sequence ID" value="KAF9611486.1"/>
    <property type="molecule type" value="Genomic_DNA"/>
</dbReference>
<dbReference type="InterPro" id="IPR050167">
    <property type="entry name" value="Ser_Thr_protein_kinase"/>
</dbReference>
<reference evidence="5 6" key="1">
    <citation type="submission" date="2020-10" db="EMBL/GenBank/DDBJ databases">
        <title>The Coptis chinensis genome and diversification of protoberbering-type alkaloids.</title>
        <authorList>
            <person name="Wang B."/>
            <person name="Shu S."/>
            <person name="Song C."/>
            <person name="Liu Y."/>
        </authorList>
    </citation>
    <scope>NUCLEOTIDE SEQUENCE [LARGE SCALE GENOMIC DNA]</scope>
    <source>
        <strain evidence="5">HL-2020</strain>
        <tissue evidence="5">Leaf</tissue>
    </source>
</reference>
<keyword evidence="2" id="KW-0460">Magnesium</keyword>
<sequence>MLGINFCIVACASVWYKEIPVAIKILQRDVTTVSPESKEKFLREVTVLSRVKHDNLVKFIGASLQPYMLIVTELMKGGSLKKYLWDMRPRCPDLQTSLNFALEIARVMECLHSNGIIHRDLKPGNVLLTEDQTKVKLADFGLARKETVTEAMSTEIGTYRWMAPELCSTTPLLRGEKKHYDHKVDIYSFSMVLWELLTNLTPFTGMTSIQAAYAVASRKLRPTLDKIPSELIPLLESSWAEDPVIRPEFKDIIITLSNILGIEIPHTESAETTPTAMNISEPQNFDQAADSPGTRHLMDRSEDMDGRKSRSSSPRFLSCFEKCFTH</sequence>
<proteinExistence type="predicted"/>
<dbReference type="PANTHER" id="PTHR23257">
    <property type="entry name" value="SERINE-THREONINE PROTEIN KINASE"/>
    <property type="match status" value="1"/>
</dbReference>
<feature type="compositionally biased region" description="Basic and acidic residues" evidence="3">
    <location>
        <begin position="296"/>
        <end position="308"/>
    </location>
</feature>
<keyword evidence="6" id="KW-1185">Reference proteome</keyword>
<dbReference type="Proteomes" id="UP000631114">
    <property type="component" value="Unassembled WGS sequence"/>
</dbReference>
<dbReference type="PROSITE" id="PS50011">
    <property type="entry name" value="PROTEIN_KINASE_DOM"/>
    <property type="match status" value="1"/>
</dbReference>
<evidence type="ECO:0000259" key="4">
    <source>
        <dbReference type="PROSITE" id="PS50011"/>
    </source>
</evidence>
<feature type="compositionally biased region" description="Polar residues" evidence="3">
    <location>
        <begin position="270"/>
        <end position="286"/>
    </location>
</feature>
<evidence type="ECO:0000256" key="3">
    <source>
        <dbReference type="SAM" id="MobiDB-lite"/>
    </source>
</evidence>
<gene>
    <name evidence="5" type="ORF">IFM89_032456</name>
</gene>